<keyword evidence="1" id="KW-0472">Membrane</keyword>
<sequence>MVVPKEEKDQLVYDIKISSVYIKGLYFFPNNKTTNNNKNDSNDNDNLISVVQLKKAMFESLVSYFITCGRICFTSDPEPQPVIKLNDAGARIIEARSAKTVHEWLTMEGFPSLQDQLVYGPALGPNLGFSPLVFIQPRNSRNRAKIEQRFLAFFFPSVTLSLSSFLLIKSSAVHIVPIIISFNVTVTRNNGG</sequence>
<name>A0A9Q1GPQ7_9CARY</name>
<accession>A0A9Q1GPQ7</accession>
<dbReference type="Gene3D" id="3.30.559.10">
    <property type="entry name" value="Chloramphenicol acetyltransferase-like domain"/>
    <property type="match status" value="1"/>
</dbReference>
<protein>
    <submittedName>
        <fullName evidence="2">Uncharacterized protein</fullName>
    </submittedName>
</protein>
<reference evidence="2" key="1">
    <citation type="submission" date="2022-04" db="EMBL/GenBank/DDBJ databases">
        <title>Carnegiea gigantea Genome sequencing and assembly v2.</title>
        <authorList>
            <person name="Copetti D."/>
            <person name="Sanderson M.J."/>
            <person name="Burquez A."/>
            <person name="Wojciechowski M.F."/>
        </authorList>
    </citation>
    <scope>NUCLEOTIDE SEQUENCE</scope>
    <source>
        <strain evidence="2">SGP5-SGP5p</strain>
        <tissue evidence="2">Aerial part</tissue>
    </source>
</reference>
<keyword evidence="1" id="KW-1133">Transmembrane helix</keyword>
<dbReference type="Pfam" id="PF02458">
    <property type="entry name" value="Transferase"/>
    <property type="match status" value="1"/>
</dbReference>
<organism evidence="2 3">
    <name type="scientific">Carnegiea gigantea</name>
    <dbReference type="NCBI Taxonomy" id="171969"/>
    <lineage>
        <taxon>Eukaryota</taxon>
        <taxon>Viridiplantae</taxon>
        <taxon>Streptophyta</taxon>
        <taxon>Embryophyta</taxon>
        <taxon>Tracheophyta</taxon>
        <taxon>Spermatophyta</taxon>
        <taxon>Magnoliopsida</taxon>
        <taxon>eudicotyledons</taxon>
        <taxon>Gunneridae</taxon>
        <taxon>Pentapetalae</taxon>
        <taxon>Caryophyllales</taxon>
        <taxon>Cactineae</taxon>
        <taxon>Cactaceae</taxon>
        <taxon>Cactoideae</taxon>
        <taxon>Echinocereeae</taxon>
        <taxon>Carnegiea</taxon>
    </lineage>
</organism>
<proteinExistence type="predicted"/>
<dbReference type="EMBL" id="JAKOGI010001682">
    <property type="protein sequence ID" value="KAJ8424420.1"/>
    <property type="molecule type" value="Genomic_DNA"/>
</dbReference>
<comment type="caution">
    <text evidence="2">The sequence shown here is derived from an EMBL/GenBank/DDBJ whole genome shotgun (WGS) entry which is preliminary data.</text>
</comment>
<dbReference type="InterPro" id="IPR023213">
    <property type="entry name" value="CAT-like_dom_sf"/>
</dbReference>
<keyword evidence="1" id="KW-0812">Transmembrane</keyword>
<dbReference type="Proteomes" id="UP001153076">
    <property type="component" value="Unassembled WGS sequence"/>
</dbReference>
<keyword evidence="3" id="KW-1185">Reference proteome</keyword>
<gene>
    <name evidence="2" type="ORF">Cgig2_033651</name>
</gene>
<dbReference type="AlphaFoldDB" id="A0A9Q1GPQ7"/>
<dbReference type="OrthoDB" id="1862401at2759"/>
<feature type="transmembrane region" description="Helical" evidence="1">
    <location>
        <begin position="150"/>
        <end position="168"/>
    </location>
</feature>
<evidence type="ECO:0000313" key="2">
    <source>
        <dbReference type="EMBL" id="KAJ8424420.1"/>
    </source>
</evidence>
<evidence type="ECO:0000256" key="1">
    <source>
        <dbReference type="SAM" id="Phobius"/>
    </source>
</evidence>
<evidence type="ECO:0000313" key="3">
    <source>
        <dbReference type="Proteomes" id="UP001153076"/>
    </source>
</evidence>